<organism evidence="1 2">
    <name type="scientific">Deinococcus aetherius</name>
    <dbReference type="NCBI Taxonomy" id="200252"/>
    <lineage>
        <taxon>Bacteria</taxon>
        <taxon>Thermotogati</taxon>
        <taxon>Deinococcota</taxon>
        <taxon>Deinococci</taxon>
        <taxon>Deinococcales</taxon>
        <taxon>Deinococcaceae</taxon>
        <taxon>Deinococcus</taxon>
    </lineage>
</organism>
<protein>
    <submittedName>
        <fullName evidence="1">Uncharacterized protein</fullName>
    </submittedName>
</protein>
<sequence>MPLVEPVRVQVLHLGPQHRLGYVVSSEHPEIRVGAFAFAFPSGRADVLIPVLLSSGGQLYRADYSPLRASEDEVERMYFIRREVGWWLPDEEAAPPVRSAVV</sequence>
<accession>A0ABN6RMD0</accession>
<gene>
    <name evidence="1" type="ORF">DAETH_31470</name>
</gene>
<evidence type="ECO:0000313" key="2">
    <source>
        <dbReference type="Proteomes" id="UP001064971"/>
    </source>
</evidence>
<dbReference type="RefSeq" id="WP_264775838.1">
    <property type="nucleotide sequence ID" value="NZ_AP026560.1"/>
</dbReference>
<dbReference type="EMBL" id="AP026560">
    <property type="protein sequence ID" value="BDP43178.1"/>
    <property type="molecule type" value="Genomic_DNA"/>
</dbReference>
<proteinExistence type="predicted"/>
<name>A0ABN6RMD0_9DEIO</name>
<reference evidence="1" key="1">
    <citation type="submission" date="2022-07" db="EMBL/GenBank/DDBJ databases">
        <title>Complete Genome Sequence of the Radioresistant Bacterium Deinococcus aetherius ST0316, Isolated from the Air Dust collected in Lower Stratosphere above Japan.</title>
        <authorList>
            <person name="Satoh K."/>
            <person name="Hagiwara K."/>
            <person name="Katsumata K."/>
            <person name="Kubo A."/>
            <person name="Yokobori S."/>
            <person name="Yamagishi A."/>
            <person name="Oono Y."/>
            <person name="Narumi I."/>
        </authorList>
    </citation>
    <scope>NUCLEOTIDE SEQUENCE</scope>
    <source>
        <strain evidence="1">ST0316</strain>
    </source>
</reference>
<evidence type="ECO:0000313" key="1">
    <source>
        <dbReference type="EMBL" id="BDP43178.1"/>
    </source>
</evidence>
<keyword evidence="2" id="KW-1185">Reference proteome</keyword>
<dbReference type="Proteomes" id="UP001064971">
    <property type="component" value="Chromosome"/>
</dbReference>